<dbReference type="OrthoDB" id="132880at2157"/>
<dbReference type="Pfam" id="PF04250">
    <property type="entry name" value="DUF429"/>
    <property type="match status" value="1"/>
</dbReference>
<dbReference type="Proteomes" id="UP000608850">
    <property type="component" value="Unassembled WGS sequence"/>
</dbReference>
<accession>A0A830G993</accession>
<organism evidence="1 2">
    <name type="scientific">Halarchaeum nitratireducens</name>
    <dbReference type="NCBI Taxonomy" id="489913"/>
    <lineage>
        <taxon>Archaea</taxon>
        <taxon>Methanobacteriati</taxon>
        <taxon>Methanobacteriota</taxon>
        <taxon>Stenosarchaea group</taxon>
        <taxon>Halobacteria</taxon>
        <taxon>Halobacteriales</taxon>
        <taxon>Halobacteriaceae</taxon>
    </lineage>
</organism>
<evidence type="ECO:0008006" key="3">
    <source>
        <dbReference type="Google" id="ProtNLM"/>
    </source>
</evidence>
<gene>
    <name evidence="1" type="ORF">GCM10009021_07040</name>
</gene>
<evidence type="ECO:0000313" key="2">
    <source>
        <dbReference type="Proteomes" id="UP000608850"/>
    </source>
</evidence>
<sequence length="248" mass="27145">MPAPETVVGVDWSSNGWVAAVRDADGWDARHHPSLLSVWHAHRDAASVLVDVPIGLPERGRRACDERARDALGAQRRRVFLAPPRAVLDAPTYAEAKRRVEARTAGSLTTQTWNVLPQVRDADVLLAEHPGARGVVREAHPEVCFAGLGDGPIAPAKTDDAGVEARLDVLDRYDDARVAYERLVAARIDEPPAHGQRFRADNCDDLLDAMCLAVAGRTDRGTLRTLPDDPLRDPERGVPMEIVYRDVP</sequence>
<dbReference type="InterPro" id="IPR007362">
    <property type="entry name" value="DUF429"/>
</dbReference>
<comment type="caution">
    <text evidence="1">The sequence shown here is derived from an EMBL/GenBank/DDBJ whole genome shotgun (WGS) entry which is preliminary data.</text>
</comment>
<dbReference type="EMBL" id="BMOQ01000002">
    <property type="protein sequence ID" value="GGN09949.1"/>
    <property type="molecule type" value="Genomic_DNA"/>
</dbReference>
<proteinExistence type="predicted"/>
<dbReference type="AlphaFoldDB" id="A0A830G993"/>
<keyword evidence="2" id="KW-1185">Reference proteome</keyword>
<evidence type="ECO:0000313" key="1">
    <source>
        <dbReference type="EMBL" id="GGN09949.1"/>
    </source>
</evidence>
<protein>
    <recommendedName>
        <fullName evidence="3">DUF429 domain-containing protein</fullName>
    </recommendedName>
</protein>
<reference evidence="1 2" key="1">
    <citation type="journal article" date="2019" name="Int. J. Syst. Evol. Microbiol.">
        <title>The Global Catalogue of Microorganisms (GCM) 10K type strain sequencing project: providing services to taxonomists for standard genome sequencing and annotation.</title>
        <authorList>
            <consortium name="The Broad Institute Genomics Platform"/>
            <consortium name="The Broad Institute Genome Sequencing Center for Infectious Disease"/>
            <person name="Wu L."/>
            <person name="Ma J."/>
        </authorList>
    </citation>
    <scope>NUCLEOTIDE SEQUENCE [LARGE SCALE GENOMIC DNA]</scope>
    <source>
        <strain evidence="1 2">JCM 16331</strain>
    </source>
</reference>
<dbReference type="RefSeq" id="WP_188877142.1">
    <property type="nucleotide sequence ID" value="NZ_BMOQ01000002.1"/>
</dbReference>
<name>A0A830G993_9EURY</name>